<dbReference type="Pfam" id="PF17775">
    <property type="entry name" value="YchJ_M-like"/>
    <property type="match status" value="1"/>
</dbReference>
<dbReference type="InterPro" id="IPR004027">
    <property type="entry name" value="SEC_C_motif"/>
</dbReference>
<keyword evidence="5" id="KW-1185">Reference proteome</keyword>
<dbReference type="EMBL" id="SOEY01000006">
    <property type="protein sequence ID" value="TFB76400.1"/>
    <property type="molecule type" value="Genomic_DNA"/>
</dbReference>
<evidence type="ECO:0000259" key="3">
    <source>
        <dbReference type="Pfam" id="PF17775"/>
    </source>
</evidence>
<dbReference type="Pfam" id="PF02810">
    <property type="entry name" value="SEC-C"/>
    <property type="match status" value="1"/>
</dbReference>
<dbReference type="HAMAP" id="MF_00612">
    <property type="entry name" value="UPF0225"/>
    <property type="match status" value="1"/>
</dbReference>
<dbReference type="InterPro" id="IPR048469">
    <property type="entry name" value="YchJ-like_M"/>
</dbReference>
<dbReference type="InterPro" id="IPR023006">
    <property type="entry name" value="YchJ-like"/>
</dbReference>
<evidence type="ECO:0000313" key="5">
    <source>
        <dbReference type="Proteomes" id="UP000298173"/>
    </source>
</evidence>
<dbReference type="InterPro" id="IPR032710">
    <property type="entry name" value="NTF2-like_dom_sf"/>
</dbReference>
<evidence type="ECO:0000313" key="4">
    <source>
        <dbReference type="EMBL" id="TFB76400.1"/>
    </source>
</evidence>
<evidence type="ECO:0000256" key="2">
    <source>
        <dbReference type="HAMAP-Rule" id="MF_00612"/>
    </source>
</evidence>
<name>A0A4R8V4A7_9MICO</name>
<protein>
    <recommendedName>
        <fullName evidence="2">UPF0225 protein E3O06_03300</fullName>
    </recommendedName>
</protein>
<dbReference type="RefSeq" id="WP_134501563.1">
    <property type="nucleotide sequence ID" value="NZ_SOEY01000006.1"/>
</dbReference>
<comment type="caution">
    <text evidence="4">The sequence shown here is derived from an EMBL/GenBank/DDBJ whole genome shotgun (WGS) entry which is preliminary data.</text>
</comment>
<accession>A0A4R8V4A7</accession>
<feature type="domain" description="YchJ-like middle NTF2-like" evidence="3">
    <location>
        <begin position="32"/>
        <end position="126"/>
    </location>
</feature>
<sequence>MNNQDQRCPCLSGDAYSACCQRFHSGGALPSTAEWLMRSRYSAFACGDGQYLLDSWHPLTRPEALELDAAISWRRLDIVRTERGGLLDKKGIVEFIAHYRENGSAGRQHEISRFLKTDHRWFYLDAAPDNSVG</sequence>
<gene>
    <name evidence="4" type="ORF">E3O06_03300</name>
</gene>
<comment type="similarity">
    <text evidence="1 2">Belongs to the UPF0225 family.</text>
</comment>
<dbReference type="Proteomes" id="UP000298173">
    <property type="component" value="Unassembled WGS sequence"/>
</dbReference>
<organism evidence="4 5">
    <name type="scientific">Cryobacterium glaciale</name>
    <dbReference type="NCBI Taxonomy" id="1259145"/>
    <lineage>
        <taxon>Bacteria</taxon>
        <taxon>Bacillati</taxon>
        <taxon>Actinomycetota</taxon>
        <taxon>Actinomycetes</taxon>
        <taxon>Micrococcales</taxon>
        <taxon>Microbacteriaceae</taxon>
        <taxon>Cryobacterium</taxon>
    </lineage>
</organism>
<proteinExistence type="inferred from homology"/>
<evidence type="ECO:0000256" key="1">
    <source>
        <dbReference type="ARBA" id="ARBA00010839"/>
    </source>
</evidence>
<dbReference type="OrthoDB" id="21421at2"/>
<dbReference type="Gene3D" id="3.10.450.50">
    <property type="match status" value="1"/>
</dbReference>
<reference evidence="4 5" key="1">
    <citation type="submission" date="2019-03" db="EMBL/GenBank/DDBJ databases">
        <title>Genomics of glacier-inhabiting Cryobacterium strains.</title>
        <authorList>
            <person name="Liu Q."/>
            <person name="Xin Y.-H."/>
        </authorList>
    </citation>
    <scope>NUCLEOTIDE SEQUENCE [LARGE SCALE GENOMIC DNA]</scope>
    <source>
        <strain evidence="4 5">HLT2-23</strain>
    </source>
</reference>
<dbReference type="AlphaFoldDB" id="A0A4R8V4A7"/>
<dbReference type="SUPFAM" id="SSF54427">
    <property type="entry name" value="NTF2-like"/>
    <property type="match status" value="1"/>
</dbReference>